<keyword evidence="3" id="KW-0012">Acyltransferase</keyword>
<evidence type="ECO:0000256" key="2">
    <source>
        <dbReference type="ARBA" id="ARBA00022679"/>
    </source>
</evidence>
<sequence length="125" mass="13362">MSMTLFYSAGDESHPGKSSNHLTNSLSKILTHYYPFVGRLNHDGLTIDCNDEGVVFVEARVSSEVPFVVDEPENEVLQRGGVAIGVCISHVIANGAAAVGFLKALARFACGSPDTIEIDSVVYDC</sequence>
<dbReference type="PANTHER" id="PTHR31623:SF28">
    <property type="entry name" value="BAHD ACYLTRANSFERASE"/>
    <property type="match status" value="1"/>
</dbReference>
<comment type="similarity">
    <text evidence="1">Belongs to the plant acyltransferase family.</text>
</comment>
<accession>A0ABR2G321</accession>
<proteinExistence type="inferred from homology"/>
<reference evidence="4 5" key="1">
    <citation type="journal article" date="2024" name="G3 (Bethesda)">
        <title>Genome assembly of Hibiscus sabdariffa L. provides insights into metabolisms of medicinal natural products.</title>
        <authorList>
            <person name="Kim T."/>
        </authorList>
    </citation>
    <scope>NUCLEOTIDE SEQUENCE [LARGE SCALE GENOMIC DNA]</scope>
    <source>
        <strain evidence="4">TK-2024</strain>
        <tissue evidence="4">Old leaves</tissue>
    </source>
</reference>
<comment type="caution">
    <text evidence="4">The sequence shown here is derived from an EMBL/GenBank/DDBJ whole genome shotgun (WGS) entry which is preliminary data.</text>
</comment>
<organism evidence="4 5">
    <name type="scientific">Hibiscus sabdariffa</name>
    <name type="common">roselle</name>
    <dbReference type="NCBI Taxonomy" id="183260"/>
    <lineage>
        <taxon>Eukaryota</taxon>
        <taxon>Viridiplantae</taxon>
        <taxon>Streptophyta</taxon>
        <taxon>Embryophyta</taxon>
        <taxon>Tracheophyta</taxon>
        <taxon>Spermatophyta</taxon>
        <taxon>Magnoliopsida</taxon>
        <taxon>eudicotyledons</taxon>
        <taxon>Gunneridae</taxon>
        <taxon>Pentapetalae</taxon>
        <taxon>rosids</taxon>
        <taxon>malvids</taxon>
        <taxon>Malvales</taxon>
        <taxon>Malvaceae</taxon>
        <taxon>Malvoideae</taxon>
        <taxon>Hibiscus</taxon>
    </lineage>
</organism>
<name>A0ABR2G321_9ROSI</name>
<gene>
    <name evidence="4" type="ORF">V6N12_045485</name>
</gene>
<dbReference type="Proteomes" id="UP001472677">
    <property type="component" value="Unassembled WGS sequence"/>
</dbReference>
<protein>
    <submittedName>
        <fullName evidence="4">Uncharacterized protein</fullName>
    </submittedName>
</protein>
<keyword evidence="5" id="KW-1185">Reference proteome</keyword>
<evidence type="ECO:0000313" key="5">
    <source>
        <dbReference type="Proteomes" id="UP001472677"/>
    </source>
</evidence>
<evidence type="ECO:0000256" key="1">
    <source>
        <dbReference type="ARBA" id="ARBA00009861"/>
    </source>
</evidence>
<dbReference type="InterPro" id="IPR023213">
    <property type="entry name" value="CAT-like_dom_sf"/>
</dbReference>
<dbReference type="PANTHER" id="PTHR31623">
    <property type="entry name" value="F21J9.9"/>
    <property type="match status" value="1"/>
</dbReference>
<evidence type="ECO:0000313" key="4">
    <source>
        <dbReference type="EMBL" id="KAK8593403.1"/>
    </source>
</evidence>
<dbReference type="EMBL" id="JBBPBM010000003">
    <property type="protein sequence ID" value="KAK8593403.1"/>
    <property type="molecule type" value="Genomic_DNA"/>
</dbReference>
<evidence type="ECO:0000256" key="3">
    <source>
        <dbReference type="ARBA" id="ARBA00023315"/>
    </source>
</evidence>
<dbReference type="Pfam" id="PF02458">
    <property type="entry name" value="Transferase"/>
    <property type="match status" value="1"/>
</dbReference>
<keyword evidence="2" id="KW-0808">Transferase</keyword>
<dbReference type="Gene3D" id="3.30.559.10">
    <property type="entry name" value="Chloramphenicol acetyltransferase-like domain"/>
    <property type="match status" value="2"/>
</dbReference>